<dbReference type="Gene3D" id="3.20.20.150">
    <property type="entry name" value="Divalent-metal-dependent TIM barrel enzymes"/>
    <property type="match status" value="1"/>
</dbReference>
<dbReference type="EMBL" id="JAMQOP010000002">
    <property type="protein sequence ID" value="MDS0299766.1"/>
    <property type="molecule type" value="Genomic_DNA"/>
</dbReference>
<dbReference type="PANTHER" id="PTHR12110">
    <property type="entry name" value="HYDROXYPYRUVATE ISOMERASE"/>
    <property type="match status" value="1"/>
</dbReference>
<organism evidence="2 3">
    <name type="scientific">Halogeometricum salsisoli</name>
    <dbReference type="NCBI Taxonomy" id="2950536"/>
    <lineage>
        <taxon>Archaea</taxon>
        <taxon>Methanobacteriati</taxon>
        <taxon>Methanobacteriota</taxon>
        <taxon>Stenosarchaea group</taxon>
        <taxon>Halobacteria</taxon>
        <taxon>Halobacteriales</taxon>
        <taxon>Haloferacaceae</taxon>
        <taxon>Halogeometricum</taxon>
    </lineage>
</organism>
<evidence type="ECO:0000259" key="1">
    <source>
        <dbReference type="Pfam" id="PF01261"/>
    </source>
</evidence>
<protein>
    <submittedName>
        <fullName evidence="2">Sugar phosphate isomerase/epimerase</fullName>
    </submittedName>
</protein>
<reference evidence="2 3" key="1">
    <citation type="submission" date="2022-06" db="EMBL/GenBank/DDBJ databases">
        <title>Halogeometricum sp. a new haloarchaeum isolate from saline soil.</title>
        <authorList>
            <person name="Strakova D."/>
            <person name="Galisteo C."/>
            <person name="Sanchez-Porro C."/>
            <person name="Ventosa A."/>
        </authorList>
    </citation>
    <scope>NUCLEOTIDE SEQUENCE [LARGE SCALE GENOMIC DNA]</scope>
    <source>
        <strain evidence="2 3">S1BR25-6</strain>
    </source>
</reference>
<sequence>MSTEYAVGVQTVVFQHRTLDELLSDLAETGIDTVDLWDGHLSVDDDEATVAAAEDALESAGVSVCGYGVVDVEDPESVRDHVAFADRLGASYLAVNYPPDRDDVTEALVEAAEEFGVDVAIHNYSSVHHDDLSTVFSSIDDVRAVLDRYDDPRLGVCVDTGHFLVEDVDPESVIRELGDRIVAVHLKDTTEAEIEDVPGAGRLDLPSLVALLDEHADLTAPLVIEYELPEDRAVAALREAEANVRAAMR</sequence>
<dbReference type="GO" id="GO:0016853">
    <property type="term" value="F:isomerase activity"/>
    <property type="evidence" value="ECO:0007669"/>
    <property type="project" value="UniProtKB-KW"/>
</dbReference>
<proteinExistence type="predicted"/>
<keyword evidence="2" id="KW-0413">Isomerase</keyword>
<name>A0ABU2GH81_9EURY</name>
<evidence type="ECO:0000313" key="3">
    <source>
        <dbReference type="Proteomes" id="UP001257060"/>
    </source>
</evidence>
<dbReference type="InterPro" id="IPR036237">
    <property type="entry name" value="Xyl_isomerase-like_sf"/>
</dbReference>
<feature type="domain" description="Xylose isomerase-like TIM barrel" evidence="1">
    <location>
        <begin position="25"/>
        <end position="237"/>
    </location>
</feature>
<gene>
    <name evidence="2" type="ORF">NDI76_13535</name>
</gene>
<evidence type="ECO:0000313" key="2">
    <source>
        <dbReference type="EMBL" id="MDS0299766.1"/>
    </source>
</evidence>
<dbReference type="PANTHER" id="PTHR12110:SF41">
    <property type="entry name" value="INOSOSE DEHYDRATASE"/>
    <property type="match status" value="1"/>
</dbReference>
<dbReference type="Pfam" id="PF01261">
    <property type="entry name" value="AP_endonuc_2"/>
    <property type="match status" value="1"/>
</dbReference>
<keyword evidence="3" id="KW-1185">Reference proteome</keyword>
<dbReference type="Proteomes" id="UP001257060">
    <property type="component" value="Unassembled WGS sequence"/>
</dbReference>
<dbReference type="InterPro" id="IPR050312">
    <property type="entry name" value="IolE/XylAMocC-like"/>
</dbReference>
<dbReference type="SUPFAM" id="SSF51658">
    <property type="entry name" value="Xylose isomerase-like"/>
    <property type="match status" value="1"/>
</dbReference>
<dbReference type="InterPro" id="IPR013022">
    <property type="entry name" value="Xyl_isomerase-like_TIM-brl"/>
</dbReference>
<accession>A0ABU2GH81</accession>
<comment type="caution">
    <text evidence="2">The sequence shown here is derived from an EMBL/GenBank/DDBJ whole genome shotgun (WGS) entry which is preliminary data.</text>
</comment>
<dbReference type="RefSeq" id="WP_310924621.1">
    <property type="nucleotide sequence ID" value="NZ_JAMQOP010000002.1"/>
</dbReference>